<dbReference type="Proteomes" id="UP000027822">
    <property type="component" value="Unassembled WGS sequence"/>
</dbReference>
<protein>
    <submittedName>
        <fullName evidence="1">Uncharacterized protein</fullName>
    </submittedName>
</protein>
<evidence type="ECO:0000313" key="1">
    <source>
        <dbReference type="EMBL" id="KEK19771.1"/>
    </source>
</evidence>
<keyword evidence="2" id="KW-1185">Reference proteome</keyword>
<accession>A0A073JZR5</accession>
<reference evidence="1 2" key="1">
    <citation type="submission" date="2014-06" db="EMBL/GenBank/DDBJ databases">
        <title>Draft genome sequence of Bacillus manliponensis JCM 15802 (MCCC 1A00708).</title>
        <authorList>
            <person name="Lai Q."/>
            <person name="Liu Y."/>
            <person name="Shao Z."/>
        </authorList>
    </citation>
    <scope>NUCLEOTIDE SEQUENCE [LARGE SCALE GENOMIC DNA]</scope>
    <source>
        <strain evidence="1 2">JCM 15802</strain>
    </source>
</reference>
<name>A0A073JZR5_9BACI</name>
<organism evidence="1 2">
    <name type="scientific">Bacillus manliponensis</name>
    <dbReference type="NCBI Taxonomy" id="574376"/>
    <lineage>
        <taxon>Bacteria</taxon>
        <taxon>Bacillati</taxon>
        <taxon>Bacillota</taxon>
        <taxon>Bacilli</taxon>
        <taxon>Bacillales</taxon>
        <taxon>Bacillaceae</taxon>
        <taxon>Bacillus</taxon>
        <taxon>Bacillus cereus group</taxon>
    </lineage>
</organism>
<gene>
    <name evidence="1" type="ORF">BAMA_21255</name>
</gene>
<proteinExistence type="predicted"/>
<evidence type="ECO:0000313" key="2">
    <source>
        <dbReference type="Proteomes" id="UP000027822"/>
    </source>
</evidence>
<dbReference type="EMBL" id="JOTN01000006">
    <property type="protein sequence ID" value="KEK19771.1"/>
    <property type="molecule type" value="Genomic_DNA"/>
</dbReference>
<sequence length="81" mass="9001">MYFLPLRIVSPVVTSPPVHVAPVHTASSDVGIQSPFIWQYAHVPGVAPMHYPQAIYHPVTHPIIYYTPSIHIHHIGGVVNF</sequence>
<dbReference type="AlphaFoldDB" id="A0A073JZR5"/>
<comment type="caution">
    <text evidence="1">The sequence shown here is derived from an EMBL/GenBank/DDBJ whole genome shotgun (WGS) entry which is preliminary data.</text>
</comment>
<dbReference type="RefSeq" id="WP_034638586.1">
    <property type="nucleotide sequence ID" value="NZ_CBCSJC010000031.1"/>
</dbReference>